<dbReference type="AlphaFoldDB" id="A0A1B7MLM6"/>
<dbReference type="PANTHER" id="PTHR34706:SF1">
    <property type="entry name" value="VWFA DOMAIN-CONTAINING PROTEIN"/>
    <property type="match status" value="1"/>
</dbReference>
<dbReference type="PROSITE" id="PS50234">
    <property type="entry name" value="VWFA"/>
    <property type="match status" value="1"/>
</dbReference>
<dbReference type="InterPro" id="IPR002035">
    <property type="entry name" value="VWF_A"/>
</dbReference>
<feature type="compositionally biased region" description="Polar residues" evidence="1">
    <location>
        <begin position="47"/>
        <end position="61"/>
    </location>
</feature>
<feature type="domain" description="VWFA" evidence="2">
    <location>
        <begin position="305"/>
        <end position="497"/>
    </location>
</feature>
<keyword evidence="4" id="KW-1185">Reference proteome</keyword>
<feature type="compositionally biased region" description="Pro residues" evidence="1">
    <location>
        <begin position="77"/>
        <end position="86"/>
    </location>
</feature>
<sequence length="550" mass="61009">MRNSYQNSQYQSMRSMTSATESRSGRASPAGFNNSMPEARPAPYQQRPYSPSNQRSPQYDNAQCAKPALEYGRPQAPGSPPVPGSFPTPMSALSSDSSFSHMSALSRDSSFTTTRHKNSWLEEARESTANFKKHGSPLPLVWILVEDKTIPPNAVPFGEDRNGSTFFIARAHLEGGLHIGKVGHHTRGALITFVGKEHVIEKYEVLVCASQLRWGVPSHDAMGTLVPGTVILARQQHGGQELNHTKSVSFGHEFGRTKANDSSWSREARESASSFETTLRVNDIPRFIPDPRIKEEELRRVAEYKTVILIDDSLSMTEGDSWNQVGEALAGIVDIAMQYGSKGLDLHFMHEEQFAENIKTRYDVQKLFEQYGPNGEDTPTGARLGQIIDMYLPLIEHPNSTHEPVSIIVITDGAATDGEELVRYIVEAASRLDRQRVPLDKFGIQFLQIGMDEEAARALRVLDDELSARFKIRDIVDATPFDHTQGGFSTDYMLKILIGSLNKELDNALPPNEVLSPDRKRATLSPPAFDTRSPPIPRPSSPYVPVGNLL</sequence>
<name>A0A1B7MLM6_9AGAM</name>
<feature type="region of interest" description="Disordered" evidence="1">
    <location>
        <begin position="1"/>
        <end position="96"/>
    </location>
</feature>
<organism evidence="3 4">
    <name type="scientific">Rhizopogon vinicolor AM-OR11-026</name>
    <dbReference type="NCBI Taxonomy" id="1314800"/>
    <lineage>
        <taxon>Eukaryota</taxon>
        <taxon>Fungi</taxon>
        <taxon>Dikarya</taxon>
        <taxon>Basidiomycota</taxon>
        <taxon>Agaricomycotina</taxon>
        <taxon>Agaricomycetes</taxon>
        <taxon>Agaricomycetidae</taxon>
        <taxon>Boletales</taxon>
        <taxon>Suillineae</taxon>
        <taxon>Rhizopogonaceae</taxon>
        <taxon>Rhizopogon</taxon>
    </lineage>
</organism>
<dbReference type="Pfam" id="PF11901">
    <property type="entry name" value="DM9"/>
    <property type="match status" value="1"/>
</dbReference>
<protein>
    <recommendedName>
        <fullName evidence="2">VWFA domain-containing protein</fullName>
    </recommendedName>
</protein>
<proteinExistence type="predicted"/>
<dbReference type="SUPFAM" id="SSF53300">
    <property type="entry name" value="vWA-like"/>
    <property type="match status" value="1"/>
</dbReference>
<dbReference type="SMART" id="SM00696">
    <property type="entry name" value="DM9"/>
    <property type="match status" value="1"/>
</dbReference>
<dbReference type="PANTHER" id="PTHR34706">
    <property type="entry name" value="SLR1338 PROTEIN"/>
    <property type="match status" value="1"/>
</dbReference>
<dbReference type="OrthoDB" id="2142040at2759"/>
<dbReference type="Gene3D" id="3.40.50.410">
    <property type="entry name" value="von Willebrand factor, type A domain"/>
    <property type="match status" value="1"/>
</dbReference>
<dbReference type="InterPro" id="IPR006616">
    <property type="entry name" value="DM9_repeat"/>
</dbReference>
<evidence type="ECO:0000259" key="2">
    <source>
        <dbReference type="PROSITE" id="PS50234"/>
    </source>
</evidence>
<dbReference type="InParanoid" id="A0A1B7MLM6"/>
<reference evidence="3 4" key="1">
    <citation type="submission" date="2016-06" db="EMBL/GenBank/DDBJ databases">
        <title>Comparative genomics of the ectomycorrhizal sister species Rhizopogon vinicolor and Rhizopogon vesiculosus (Basidiomycota: Boletales) reveals a divergence of the mating type B locus.</title>
        <authorList>
            <consortium name="DOE Joint Genome Institute"/>
            <person name="Mujic A.B."/>
            <person name="Kuo A."/>
            <person name="Tritt A."/>
            <person name="Lipzen A."/>
            <person name="Chen C."/>
            <person name="Johnson J."/>
            <person name="Sharma A."/>
            <person name="Barry K."/>
            <person name="Grigoriev I.V."/>
            <person name="Spatafora J.W."/>
        </authorList>
    </citation>
    <scope>NUCLEOTIDE SEQUENCE [LARGE SCALE GENOMIC DNA]</scope>
    <source>
        <strain evidence="3 4">AM-OR11-026</strain>
    </source>
</reference>
<gene>
    <name evidence="3" type="ORF">K503DRAFT_804325</name>
</gene>
<dbReference type="STRING" id="1314800.A0A1B7MLM6"/>
<feature type="region of interest" description="Disordered" evidence="1">
    <location>
        <begin position="509"/>
        <end position="550"/>
    </location>
</feature>
<accession>A0A1B7MLM6</accession>
<feature type="compositionally biased region" description="Polar residues" evidence="1">
    <location>
        <begin position="1"/>
        <end position="22"/>
    </location>
</feature>
<evidence type="ECO:0000313" key="4">
    <source>
        <dbReference type="Proteomes" id="UP000092154"/>
    </source>
</evidence>
<dbReference type="Proteomes" id="UP000092154">
    <property type="component" value="Unassembled WGS sequence"/>
</dbReference>
<dbReference type="EMBL" id="KV448759">
    <property type="protein sequence ID" value="OAX33492.1"/>
    <property type="molecule type" value="Genomic_DNA"/>
</dbReference>
<evidence type="ECO:0000313" key="3">
    <source>
        <dbReference type="EMBL" id="OAX33492.1"/>
    </source>
</evidence>
<dbReference type="InterPro" id="IPR036465">
    <property type="entry name" value="vWFA_dom_sf"/>
</dbReference>
<evidence type="ECO:0000256" key="1">
    <source>
        <dbReference type="SAM" id="MobiDB-lite"/>
    </source>
</evidence>